<protein>
    <submittedName>
        <fullName evidence="1">Uncharacterized protein</fullName>
    </submittedName>
</protein>
<evidence type="ECO:0000313" key="2">
    <source>
        <dbReference type="Proteomes" id="UP001239111"/>
    </source>
</evidence>
<name>A0ACC2NHF8_9HYME</name>
<organism evidence="1 2">
    <name type="scientific">Eretmocerus hayati</name>
    <dbReference type="NCBI Taxonomy" id="131215"/>
    <lineage>
        <taxon>Eukaryota</taxon>
        <taxon>Metazoa</taxon>
        <taxon>Ecdysozoa</taxon>
        <taxon>Arthropoda</taxon>
        <taxon>Hexapoda</taxon>
        <taxon>Insecta</taxon>
        <taxon>Pterygota</taxon>
        <taxon>Neoptera</taxon>
        <taxon>Endopterygota</taxon>
        <taxon>Hymenoptera</taxon>
        <taxon>Apocrita</taxon>
        <taxon>Proctotrupomorpha</taxon>
        <taxon>Chalcidoidea</taxon>
        <taxon>Aphelinidae</taxon>
        <taxon>Aphelininae</taxon>
        <taxon>Eretmocerus</taxon>
    </lineage>
</organism>
<gene>
    <name evidence="1" type="ORF">QAD02_001320</name>
</gene>
<dbReference type="Proteomes" id="UP001239111">
    <property type="component" value="Chromosome 3"/>
</dbReference>
<sequence length="252" mass="28973">MEKLNPIVELQRFCDGLEDRLMGRTRERKFKIVRTNDSKMILRAEPLRQSLTGEYKNCENMRETQEKFETRRIDNVRIAEQSNELALNKVFTPVPAPAEGVLTGVKPYKPLYADEVGAIYARLEKSYEEHEEDMDIHHAKGTIEITNDNKWNCLKCARIKMSEVLPLEGEVIKVHRVHVVGTGSSLAEKIKMMRCGCNNFILSSSAVWGCEPCMDTFIRHDEDIEDKGIIFRISLVKVNAAIIPIPYLFRPF</sequence>
<evidence type="ECO:0000313" key="1">
    <source>
        <dbReference type="EMBL" id="KAJ8670061.1"/>
    </source>
</evidence>
<accession>A0ACC2NHF8</accession>
<comment type="caution">
    <text evidence="1">The sequence shown here is derived from an EMBL/GenBank/DDBJ whole genome shotgun (WGS) entry which is preliminary data.</text>
</comment>
<keyword evidence="2" id="KW-1185">Reference proteome</keyword>
<dbReference type="EMBL" id="CM056743">
    <property type="protein sequence ID" value="KAJ8670061.1"/>
    <property type="molecule type" value="Genomic_DNA"/>
</dbReference>
<reference evidence="1" key="1">
    <citation type="submission" date="2023-04" db="EMBL/GenBank/DDBJ databases">
        <title>A chromosome-level genome assembly of the parasitoid wasp Eretmocerus hayati.</title>
        <authorList>
            <person name="Zhong Y."/>
            <person name="Liu S."/>
            <person name="Liu Y."/>
        </authorList>
    </citation>
    <scope>NUCLEOTIDE SEQUENCE</scope>
    <source>
        <strain evidence="1">ZJU_SS_LIU_2023</strain>
    </source>
</reference>
<proteinExistence type="predicted"/>